<sequence length="468" mass="49886">MLSRRLRALAVSLAAICSPAIAAENPNGIYILSTAVNNPNTPQDDRLANIRNYDFVSGYTLRLFWNDLETSPGVYNFNVINEAINLLAPLNQGLSLEIFTGEEPQYVLDGAAAKYTDHRGGVNPVPWDAFAQSRHAALYAALGDYAVTADGSTHALRDDPTLRSIDAAPVGLNFGVRDLNGAIRAHPDYTQQRYVDSVAAGVATAAAAFPRDQNFLAFFAFNDSQPGVPVDEQLIARLAPLYNGPGQPELAFFIENLSDDGPLPQPNGMGAGNNLLDWSNLGGPSMIQALDSWLVHRPERDAQLDSRNPATGIELAYNAYGTRFFEIYVADVDGAMNGALDAAGQPIVDDLRAWHDILTQPTASADFNGNGVVDAADLAIWKQGFGNPGSTLPADGDANGDGIVDGADFLDWQRQAGGGNAALARVAVPEPAAIALALLAAGCTLLRVACRREASTCWHPLRVCMLMP</sequence>
<dbReference type="InterPro" id="IPR017853">
    <property type="entry name" value="GH"/>
</dbReference>
<dbReference type="RefSeq" id="WP_152099289.1">
    <property type="nucleotide sequence ID" value="NZ_AP021861.1"/>
</dbReference>
<protein>
    <recommendedName>
        <fullName evidence="4">Dockerin domain-containing protein</fullName>
    </recommendedName>
</protein>
<dbReference type="PROSITE" id="PS00018">
    <property type="entry name" value="EF_HAND_1"/>
    <property type="match status" value="2"/>
</dbReference>
<dbReference type="Gene3D" id="3.20.20.80">
    <property type="entry name" value="Glycosidases"/>
    <property type="match status" value="1"/>
</dbReference>
<keyword evidence="1" id="KW-0732">Signal</keyword>
<dbReference type="Gene3D" id="1.10.1330.10">
    <property type="entry name" value="Dockerin domain"/>
    <property type="match status" value="1"/>
</dbReference>
<dbReference type="SUPFAM" id="SSF63446">
    <property type="entry name" value="Type I dockerin domain"/>
    <property type="match status" value="1"/>
</dbReference>
<dbReference type="EMBL" id="AP021861">
    <property type="protein sequence ID" value="BBO33540.1"/>
    <property type="molecule type" value="Genomic_DNA"/>
</dbReference>
<keyword evidence="3" id="KW-1185">Reference proteome</keyword>
<proteinExistence type="predicted"/>
<evidence type="ECO:0008006" key="4">
    <source>
        <dbReference type="Google" id="ProtNLM"/>
    </source>
</evidence>
<evidence type="ECO:0000313" key="2">
    <source>
        <dbReference type="EMBL" id="BBO33540.1"/>
    </source>
</evidence>
<feature type="signal peptide" evidence="1">
    <location>
        <begin position="1"/>
        <end position="22"/>
    </location>
</feature>
<gene>
    <name evidence="2" type="ORF">PLANPX_3152</name>
</gene>
<accession>A0A5K7X9Z7</accession>
<dbReference type="GO" id="GO:0000272">
    <property type="term" value="P:polysaccharide catabolic process"/>
    <property type="evidence" value="ECO:0007669"/>
    <property type="project" value="InterPro"/>
</dbReference>
<feature type="chain" id="PRO_5024844384" description="Dockerin domain-containing protein" evidence="1">
    <location>
        <begin position="23"/>
        <end position="468"/>
    </location>
</feature>
<dbReference type="KEGG" id="lpav:PLANPX_3152"/>
<dbReference type="InterPro" id="IPR018247">
    <property type="entry name" value="EF_Hand_1_Ca_BS"/>
</dbReference>
<dbReference type="GO" id="GO:0004553">
    <property type="term" value="F:hydrolase activity, hydrolyzing O-glycosyl compounds"/>
    <property type="evidence" value="ECO:0007669"/>
    <property type="project" value="InterPro"/>
</dbReference>
<dbReference type="Pfam" id="PF00404">
    <property type="entry name" value="Dockerin_1"/>
    <property type="match status" value="1"/>
</dbReference>
<dbReference type="AlphaFoldDB" id="A0A5K7X9Z7"/>
<dbReference type="InterPro" id="IPR002105">
    <property type="entry name" value="Dockerin_1_rpt"/>
</dbReference>
<reference evidence="3" key="1">
    <citation type="submission" date="2019-10" db="EMBL/GenBank/DDBJ databases">
        <title>Lacipirellula parvula gen. nov., sp. nov., representing a lineage of planctomycetes widespread in freshwater anoxic habitats, and description of the family Lacipirellulaceae.</title>
        <authorList>
            <person name="Dedysh S.N."/>
            <person name="Kulichevskaya I.S."/>
            <person name="Beletsky A.V."/>
            <person name="Rakitin A.L."/>
            <person name="Mardanov A.V."/>
            <person name="Ivanova A.A."/>
            <person name="Saltykova V.X."/>
            <person name="Rijpstra W.I.C."/>
            <person name="Sinninghe Damste J.S."/>
            <person name="Ravin N.V."/>
        </authorList>
    </citation>
    <scope>NUCLEOTIDE SEQUENCE [LARGE SCALE GENOMIC DNA]</scope>
    <source>
        <strain evidence="3">PX69</strain>
    </source>
</reference>
<dbReference type="Proteomes" id="UP000326837">
    <property type="component" value="Chromosome"/>
</dbReference>
<dbReference type="SUPFAM" id="SSF51445">
    <property type="entry name" value="(Trans)glycosidases"/>
    <property type="match status" value="1"/>
</dbReference>
<organism evidence="2 3">
    <name type="scientific">Lacipirellula parvula</name>
    <dbReference type="NCBI Taxonomy" id="2650471"/>
    <lineage>
        <taxon>Bacteria</taxon>
        <taxon>Pseudomonadati</taxon>
        <taxon>Planctomycetota</taxon>
        <taxon>Planctomycetia</taxon>
        <taxon>Pirellulales</taxon>
        <taxon>Lacipirellulaceae</taxon>
        <taxon>Lacipirellula</taxon>
    </lineage>
</organism>
<evidence type="ECO:0000256" key="1">
    <source>
        <dbReference type="SAM" id="SignalP"/>
    </source>
</evidence>
<name>A0A5K7X9Z7_9BACT</name>
<dbReference type="InterPro" id="IPR036439">
    <property type="entry name" value="Dockerin_dom_sf"/>
</dbReference>
<evidence type="ECO:0000313" key="3">
    <source>
        <dbReference type="Proteomes" id="UP000326837"/>
    </source>
</evidence>